<gene>
    <name evidence="1" type="ORF">TRIATDRAFT_306808</name>
</gene>
<dbReference type="HOGENOM" id="CLU_776251_0_0_1"/>
<name>G9NPT1_HYPAI</name>
<evidence type="ECO:0000313" key="1">
    <source>
        <dbReference type="EMBL" id="EHK47084.1"/>
    </source>
</evidence>
<dbReference type="OMA" id="CYLCQGM"/>
<reference evidence="1 2" key="1">
    <citation type="journal article" date="2011" name="Genome Biol.">
        <title>Comparative genome sequence analysis underscores mycoparasitism as the ancestral life style of Trichoderma.</title>
        <authorList>
            <person name="Kubicek C.P."/>
            <person name="Herrera-Estrella A."/>
            <person name="Seidl-Seiboth V."/>
            <person name="Martinez D.A."/>
            <person name="Druzhinina I.S."/>
            <person name="Thon M."/>
            <person name="Zeilinger S."/>
            <person name="Casas-Flores S."/>
            <person name="Horwitz B.A."/>
            <person name="Mukherjee P.K."/>
            <person name="Mukherjee M."/>
            <person name="Kredics L."/>
            <person name="Alcaraz L.D."/>
            <person name="Aerts A."/>
            <person name="Antal Z."/>
            <person name="Atanasova L."/>
            <person name="Cervantes-Badillo M.G."/>
            <person name="Challacombe J."/>
            <person name="Chertkov O."/>
            <person name="McCluskey K."/>
            <person name="Coulpier F."/>
            <person name="Deshpande N."/>
            <person name="von Doehren H."/>
            <person name="Ebbole D.J."/>
            <person name="Esquivel-Naranjo E.U."/>
            <person name="Fekete E."/>
            <person name="Flipphi M."/>
            <person name="Glaser F."/>
            <person name="Gomez-Rodriguez E.Y."/>
            <person name="Gruber S."/>
            <person name="Han C."/>
            <person name="Henrissat B."/>
            <person name="Hermosa R."/>
            <person name="Hernandez-Onate M."/>
            <person name="Karaffa L."/>
            <person name="Kosti I."/>
            <person name="Le Crom S."/>
            <person name="Lindquist E."/>
            <person name="Lucas S."/>
            <person name="Luebeck M."/>
            <person name="Luebeck P.S."/>
            <person name="Margeot A."/>
            <person name="Metz B."/>
            <person name="Misra M."/>
            <person name="Nevalainen H."/>
            <person name="Omann M."/>
            <person name="Packer N."/>
            <person name="Perrone G."/>
            <person name="Uresti-Rivera E.E."/>
            <person name="Salamov A."/>
            <person name="Schmoll M."/>
            <person name="Seiboth B."/>
            <person name="Shapiro H."/>
            <person name="Sukno S."/>
            <person name="Tamayo-Ramos J.A."/>
            <person name="Tisch D."/>
            <person name="Wiest A."/>
            <person name="Wilkinson H.H."/>
            <person name="Zhang M."/>
            <person name="Coutinho P.M."/>
            <person name="Kenerley C.M."/>
            <person name="Monte E."/>
            <person name="Baker S.E."/>
            <person name="Grigoriev I.V."/>
        </authorList>
    </citation>
    <scope>NUCLEOTIDE SEQUENCE [LARGE SCALE GENOMIC DNA]</scope>
    <source>
        <strain evidence="2">ATCC 20476 / IMI 206040</strain>
    </source>
</reference>
<sequence length="357" mass="40287">MAPLTLVREFPAMEPQMIFRPMSYEEFHNTWSEPVDTIHRAIIGLTEDIAMFQAMSLHKRQTAAGEEFLQSLLYYSQVLILDSLVKIRGRLRAYATTSALPGNETVQSIGSKLTDAQDAFDRFSAITSQVLDEASWTFRWKTPSVGDKVPTTSPYQALYQSICINKLSSAPTVPVTDVLASLAKKQKLSLPNLPPGIERVNFEKCGRPTMLFVAATPDRSRIVFGANETSWGTLTALSAITRMARDIRVQQYIPRAMKAFRALRRKEEEALVELRRNPSARTLSDKELKYRSRLAAIEKMRLDESFLGGGNEIGIALKPPSWKFNQGCYLCQGMMGYQSPNLQVSEKERKSYILQFK</sequence>
<dbReference type="KEGG" id="tatv:25782689"/>
<evidence type="ECO:0000313" key="2">
    <source>
        <dbReference type="Proteomes" id="UP000005426"/>
    </source>
</evidence>
<accession>G9NPT1</accession>
<keyword evidence="2" id="KW-1185">Reference proteome</keyword>
<dbReference type="OrthoDB" id="4899475at2759"/>
<dbReference type="AlphaFoldDB" id="G9NPT1"/>
<dbReference type="EMBL" id="ABDG02000021">
    <property type="protein sequence ID" value="EHK47084.1"/>
    <property type="molecule type" value="Genomic_DNA"/>
</dbReference>
<protein>
    <submittedName>
        <fullName evidence="1">Uncharacterized protein</fullName>
    </submittedName>
</protein>
<organism evidence="1 2">
    <name type="scientific">Hypocrea atroviridis (strain ATCC 20476 / IMI 206040)</name>
    <name type="common">Trichoderma atroviride</name>
    <dbReference type="NCBI Taxonomy" id="452589"/>
    <lineage>
        <taxon>Eukaryota</taxon>
        <taxon>Fungi</taxon>
        <taxon>Dikarya</taxon>
        <taxon>Ascomycota</taxon>
        <taxon>Pezizomycotina</taxon>
        <taxon>Sordariomycetes</taxon>
        <taxon>Hypocreomycetidae</taxon>
        <taxon>Hypocreales</taxon>
        <taxon>Hypocreaceae</taxon>
        <taxon>Trichoderma</taxon>
    </lineage>
</organism>
<comment type="caution">
    <text evidence="1">The sequence shown here is derived from an EMBL/GenBank/DDBJ whole genome shotgun (WGS) entry which is preliminary data.</text>
</comment>
<dbReference type="GeneID" id="25782689"/>
<proteinExistence type="predicted"/>
<dbReference type="Proteomes" id="UP000005426">
    <property type="component" value="Unassembled WGS sequence"/>
</dbReference>